<keyword evidence="1" id="KW-0812">Transmembrane</keyword>
<dbReference type="PROSITE" id="PS50192">
    <property type="entry name" value="T_SNARE"/>
    <property type="match status" value="1"/>
</dbReference>
<dbReference type="NCBIfam" id="NF040521">
    <property type="entry name" value="C45_proenzyme"/>
    <property type="match status" value="1"/>
</dbReference>
<reference evidence="3 4" key="1">
    <citation type="journal article" date="2019" name="ISME J.">
        <title>Isolation and characterization of a thermophilic sulfur- and iron-reducing thaumarchaeote from a terrestrial acidic hot spring.</title>
        <authorList>
            <person name="Kato S."/>
            <person name="Itoh T."/>
            <person name="Yuki M."/>
            <person name="Nagamori M."/>
            <person name="Ohnishi M."/>
            <person name="Uematsu K."/>
            <person name="Suzuki K."/>
            <person name="Takashina T."/>
            <person name="Ohkuma M."/>
        </authorList>
    </citation>
    <scope>NUCLEOTIDE SEQUENCE [LARGE SCALE GENOMIC DNA]</scope>
    <source>
        <strain evidence="3 4">NAS-02</strain>
    </source>
</reference>
<feature type="transmembrane region" description="Helical" evidence="1">
    <location>
        <begin position="628"/>
        <end position="648"/>
    </location>
</feature>
<organism evidence="3 4">
    <name type="scientific">Conexivisphaera calida</name>
    <dbReference type="NCBI Taxonomy" id="1874277"/>
    <lineage>
        <taxon>Archaea</taxon>
        <taxon>Nitrososphaerota</taxon>
        <taxon>Conexivisphaeria</taxon>
        <taxon>Conexivisphaerales</taxon>
        <taxon>Conexivisphaeraceae</taxon>
        <taxon>Conexivisphaera</taxon>
    </lineage>
</organism>
<name>A0A4P2VC56_9ARCH</name>
<keyword evidence="1" id="KW-1133">Transmembrane helix</keyword>
<dbReference type="Pfam" id="PF03417">
    <property type="entry name" value="AAT"/>
    <property type="match status" value="1"/>
</dbReference>
<dbReference type="AlphaFoldDB" id="A0A4P2VC56"/>
<keyword evidence="4" id="KW-1185">Reference proteome</keyword>
<dbReference type="PANTHER" id="PTHR34180:SF1">
    <property type="entry name" value="BETA-ALANYL-DOPAMINE_CARCININE HYDROLASE"/>
    <property type="match status" value="1"/>
</dbReference>
<dbReference type="InterPro" id="IPR000727">
    <property type="entry name" value="T_SNARE_dom"/>
</dbReference>
<dbReference type="InterPro" id="IPR047801">
    <property type="entry name" value="Peptidase_C45"/>
</dbReference>
<accession>A0A4P2VC56</accession>
<protein>
    <recommendedName>
        <fullName evidence="2">t-SNARE coiled-coil homology domain-containing protein</fullName>
    </recommendedName>
</protein>
<evidence type="ECO:0000313" key="3">
    <source>
        <dbReference type="EMBL" id="BBE42064.1"/>
    </source>
</evidence>
<evidence type="ECO:0000256" key="1">
    <source>
        <dbReference type="SAM" id="Phobius"/>
    </source>
</evidence>
<dbReference type="Proteomes" id="UP000509448">
    <property type="component" value="Chromosome"/>
</dbReference>
<dbReference type="InterPro" id="IPR005079">
    <property type="entry name" value="Peptidase_C45_hydrolase"/>
</dbReference>
<dbReference type="GeneID" id="55584492"/>
<evidence type="ECO:0000313" key="4">
    <source>
        <dbReference type="Proteomes" id="UP000509448"/>
    </source>
</evidence>
<feature type="domain" description="T-SNARE coiled-coil homology" evidence="2">
    <location>
        <begin position="560"/>
        <end position="622"/>
    </location>
</feature>
<sequence length="651" mass="69845">MNSYRIAVVILTAIILTTSSTVAFMSSSPATNYTNADSSTPPPSGFFPVVYISGTPYQMGYQYGLQAGKYMELSKDAVWGTVLSEYNNNVTFVMQELKIYNSYVKDNLTAINYSAIMQGMADGAQAAGYNVSYWDILLINYRVEFEFGLIPGLSDPANSANNQSSACTNLAVWGNATSNGELITGSNFDYMPGSSGSYQVLVIAYPENGNAFVSIGFAGTLFTNFGMNNKGVVIESNKAPNGRPQDVGYGISDFIMDPYALMVASNATEAKNIIVSLPKTNGINRLVVDTSGTAYAIESTASLLGIRTPVNGDYIITTNHFLNTTMMPAQVPWNPLAYYPASYYRYITAQKYIMMNYGNITPQTVMGIMSSTSYWNGSEWIPNSEWTGNTINRFAPWGGTLSSKVAIPAQGILYVCAGNPGYPLWGLLAPGQTGQYVKFVLWPSDPTPQTITENLQSEAYGELFQASKALYGIKQSDVPTYAQLSQQFANAESLYWESSHEMSLATLDYAQGNLNSALALYGNASTGFAEVQGIAEYLVSVSKNYVSPSSQLSAVNSSLSAAIGSTNSQLGSISSSLSSVSNLLSSMSSTLSTMSSTVSSIGDSLSSMSSTLSTVQSEAAQISSINSLVLATIVIAIIILVLEILVLIRRR</sequence>
<dbReference type="InterPro" id="IPR047794">
    <property type="entry name" value="C45_proenzyme-like"/>
</dbReference>
<dbReference type="PANTHER" id="PTHR34180">
    <property type="entry name" value="PEPTIDASE C45"/>
    <property type="match status" value="1"/>
</dbReference>
<evidence type="ECO:0000259" key="2">
    <source>
        <dbReference type="PROSITE" id="PS50192"/>
    </source>
</evidence>
<dbReference type="KEGG" id="ccai:NAS2_0675"/>
<gene>
    <name evidence="3" type="ORF">NAS2_0675</name>
</gene>
<dbReference type="Gene3D" id="3.60.60.10">
    <property type="entry name" value="Penicillin V Acylase, Chain A"/>
    <property type="match status" value="1"/>
</dbReference>
<proteinExistence type="predicted"/>
<keyword evidence="1" id="KW-0472">Membrane</keyword>
<dbReference type="EMBL" id="AP018732">
    <property type="protein sequence ID" value="BBE42064.1"/>
    <property type="molecule type" value="Genomic_DNA"/>
</dbReference>
<dbReference type="RefSeq" id="WP_338027635.1">
    <property type="nucleotide sequence ID" value="NZ_AP018732.1"/>
</dbReference>